<dbReference type="EMBL" id="CP047224">
    <property type="protein sequence ID" value="QHD64937.1"/>
    <property type="molecule type" value="Genomic_DNA"/>
</dbReference>
<keyword evidence="1" id="KW-1133">Transmembrane helix</keyword>
<dbReference type="RefSeq" id="WP_160094858.1">
    <property type="nucleotide sequence ID" value="NZ_CP047224.1"/>
</dbReference>
<dbReference type="Proteomes" id="UP000464912">
    <property type="component" value="Chromosome"/>
</dbReference>
<dbReference type="AlphaFoldDB" id="A0A6P1G8Z1"/>
<sequence>MGTSEKIALGVGVVLGVLLLVAMLYCLHWLFRRRAALRAASEEESKQPAAKEPPVPRLEEVKVGTLAALESCISQDELFGQPDLAYGSLWSMEASWGTDVVIVDTEPRCSLLPSYGDTRLYRALGIRGRPIDKSKWTMINGVEIFCGSRGRTSRGRRWVLVHAVPSACYHTDSIENAAAARRHLGNFASVLSSGEFAEYVKGQVRRHWGPGCMPTVLVEPPFADHPVMRWHERVRHFVGYLAAQPGVDRRGILPHMNLPVKVCCGSKELQAAALEGVRDAVKERSQERSSQGVGGI</sequence>
<feature type="transmembrane region" description="Helical" evidence="1">
    <location>
        <begin position="6"/>
        <end position="31"/>
    </location>
</feature>
<protein>
    <submittedName>
        <fullName evidence="2">Uncharacterized protein</fullName>
    </submittedName>
</protein>
<dbReference type="KEGG" id="nef:GP480_00405"/>
<proteinExistence type="predicted"/>
<keyword evidence="3" id="KW-1185">Reference proteome</keyword>
<evidence type="ECO:0000313" key="3">
    <source>
        <dbReference type="Proteomes" id="UP000464912"/>
    </source>
</evidence>
<reference evidence="2 3" key="1">
    <citation type="journal article" date="2020" name="MBio">
        <title>Erratum for Teymournejad et al., 'Isolation and Molecular Analysis of a Novel Neorickettsia Species That Causes Potomac Horse Fever'.</title>
        <authorList>
            <person name="Teymournejad O."/>
            <person name="Lin M."/>
            <person name="Bekebrede H."/>
            <person name="Kamr A."/>
            <person name="Toribio R.E."/>
            <person name="Arroyo L.G."/>
            <person name="Baird J.D."/>
            <person name="Rikihisa Y."/>
        </authorList>
    </citation>
    <scope>NUCLEOTIDE SEQUENCE [LARGE SCALE GENOMIC DNA]</scope>
    <source>
        <strain evidence="2 3">Fin17</strain>
    </source>
</reference>
<gene>
    <name evidence="2" type="ORF">GP480_00405</name>
</gene>
<keyword evidence="1" id="KW-0472">Membrane</keyword>
<name>A0A6P1G8Z1_9RICK</name>
<accession>A0A6P1G8Z1</accession>
<evidence type="ECO:0000256" key="1">
    <source>
        <dbReference type="SAM" id="Phobius"/>
    </source>
</evidence>
<keyword evidence="1" id="KW-0812">Transmembrane</keyword>
<evidence type="ECO:0000313" key="2">
    <source>
        <dbReference type="EMBL" id="QHD64937.1"/>
    </source>
</evidence>
<organism evidence="2 3">
    <name type="scientific">Neorickettsia findlayensis</name>
    <dbReference type="NCBI Taxonomy" id="2686014"/>
    <lineage>
        <taxon>Bacteria</taxon>
        <taxon>Pseudomonadati</taxon>
        <taxon>Pseudomonadota</taxon>
        <taxon>Alphaproteobacteria</taxon>
        <taxon>Rickettsiales</taxon>
        <taxon>Anaplasmataceae</taxon>
        <taxon>Neorickettsia</taxon>
    </lineage>
</organism>
<reference evidence="2 3" key="2">
    <citation type="journal article" date="2020" name="MBio">
        <title>Isolation and Molecular Analysis of a Novel Neorickettsia Species That Causes Potomac Horse Fever.</title>
        <authorList>
            <person name="Teymournejad O."/>
            <person name="Lin M."/>
            <person name="Bekebrede H."/>
            <person name="Kamr A."/>
            <person name="Toribio R.E."/>
            <person name="Arroyo L.G."/>
            <person name="Baird J.D."/>
            <person name="Rikihisa Y."/>
        </authorList>
    </citation>
    <scope>NUCLEOTIDE SEQUENCE [LARGE SCALE GENOMIC DNA]</scope>
    <source>
        <strain evidence="2 3">Fin17</strain>
    </source>
</reference>